<accession>A0ABV4FIF5</accession>
<dbReference type="RefSeq" id="WP_253576990.1">
    <property type="nucleotide sequence ID" value="NZ_CP126026.1"/>
</dbReference>
<proteinExistence type="predicted"/>
<evidence type="ECO:0000313" key="2">
    <source>
        <dbReference type="EMBL" id="MEY9322668.1"/>
    </source>
</evidence>
<gene>
    <name evidence="2" type="ORF">ABIF29_009467</name>
</gene>
<name>A0ABV4FIF5_BRAEL</name>
<sequence length="182" mass="19194">MPLRLDNAKCVAHMPTAGTAKNKSFEPRFKIDHAAAPMPETKQPERLAPRATSNRNGGRDHLGILGEIKSVHPGEIIGIRSLIENIKELPGKAAQGAHIRVGIKLAEPTSPEGKVLAALTDGLNTAIVSLSRKVAPALDSTGKATHASDSCIRCLEACKLIVLPPDDPFAQIACMLGCADCP</sequence>
<dbReference type="EMBL" id="JBGBZA010000002">
    <property type="protein sequence ID" value="MEY9322668.1"/>
    <property type="molecule type" value="Genomic_DNA"/>
</dbReference>
<evidence type="ECO:0000313" key="3">
    <source>
        <dbReference type="Proteomes" id="UP001565471"/>
    </source>
</evidence>
<organism evidence="2 3">
    <name type="scientific">Bradyrhizobium elkanii</name>
    <dbReference type="NCBI Taxonomy" id="29448"/>
    <lineage>
        <taxon>Bacteria</taxon>
        <taxon>Pseudomonadati</taxon>
        <taxon>Pseudomonadota</taxon>
        <taxon>Alphaproteobacteria</taxon>
        <taxon>Hyphomicrobiales</taxon>
        <taxon>Nitrobacteraceae</taxon>
        <taxon>Bradyrhizobium</taxon>
    </lineage>
</organism>
<comment type="caution">
    <text evidence="2">The sequence shown here is derived from an EMBL/GenBank/DDBJ whole genome shotgun (WGS) entry which is preliminary data.</text>
</comment>
<reference evidence="2 3" key="1">
    <citation type="submission" date="2024-07" db="EMBL/GenBank/DDBJ databases">
        <title>Genomic Encyclopedia of Type Strains, Phase V (KMG-V): Genome sequencing to study the core and pangenomes of soil and plant-associated prokaryotes.</title>
        <authorList>
            <person name="Whitman W."/>
        </authorList>
    </citation>
    <scope>NUCLEOTIDE SEQUENCE [LARGE SCALE GENOMIC DNA]</scope>
    <source>
        <strain evidence="2 3">USDA 415</strain>
    </source>
</reference>
<dbReference type="Proteomes" id="UP001565471">
    <property type="component" value="Unassembled WGS sequence"/>
</dbReference>
<keyword evidence="3" id="KW-1185">Reference proteome</keyword>
<protein>
    <submittedName>
        <fullName evidence="2">Uncharacterized protein</fullName>
    </submittedName>
</protein>
<evidence type="ECO:0000256" key="1">
    <source>
        <dbReference type="SAM" id="MobiDB-lite"/>
    </source>
</evidence>
<feature type="region of interest" description="Disordered" evidence="1">
    <location>
        <begin position="35"/>
        <end position="60"/>
    </location>
</feature>